<proteinExistence type="predicted"/>
<reference evidence="1 2" key="1">
    <citation type="submission" date="2024-04" db="EMBL/GenBank/DDBJ databases">
        <title>draft genome sequnece of Paenibacillus filicis.</title>
        <authorList>
            <person name="Kim D.-U."/>
        </authorList>
    </citation>
    <scope>NUCLEOTIDE SEQUENCE [LARGE SCALE GENOMIC DNA]</scope>
    <source>
        <strain evidence="1 2">KACC14197</strain>
    </source>
</reference>
<gene>
    <name evidence="1" type="ORF">WMW72_26150</name>
</gene>
<evidence type="ECO:0000313" key="2">
    <source>
        <dbReference type="Proteomes" id="UP001469365"/>
    </source>
</evidence>
<name>A0ABU9DT96_9BACL</name>
<evidence type="ECO:0000313" key="1">
    <source>
        <dbReference type="EMBL" id="MEK8131397.1"/>
    </source>
</evidence>
<keyword evidence="2" id="KW-1185">Reference proteome</keyword>
<organism evidence="1 2">
    <name type="scientific">Paenibacillus filicis</name>
    <dbReference type="NCBI Taxonomy" id="669464"/>
    <lineage>
        <taxon>Bacteria</taxon>
        <taxon>Bacillati</taxon>
        <taxon>Bacillota</taxon>
        <taxon>Bacilli</taxon>
        <taxon>Bacillales</taxon>
        <taxon>Paenibacillaceae</taxon>
        <taxon>Paenibacillus</taxon>
    </lineage>
</organism>
<protein>
    <submittedName>
        <fullName evidence="1">Uncharacterized protein</fullName>
    </submittedName>
</protein>
<dbReference type="EMBL" id="JBBPCC010000021">
    <property type="protein sequence ID" value="MEK8131397.1"/>
    <property type="molecule type" value="Genomic_DNA"/>
</dbReference>
<dbReference type="Proteomes" id="UP001469365">
    <property type="component" value="Unassembled WGS sequence"/>
</dbReference>
<sequence length="126" mass="14791">MSIYDRYSNADLAVEESRKSRMLPKDRQAVYDAAFSGNDEYTTRLLRKCVYEMNLDEQIMSEFASSANHLLNELEQMKNKPESLREAEHHLRDCLYVRSAMYKPGNEMLLHDETTGGWHHPDYREG</sequence>
<comment type="caution">
    <text evidence="1">The sequence shown here is derived from an EMBL/GenBank/DDBJ whole genome shotgun (WGS) entry which is preliminary data.</text>
</comment>
<dbReference type="RefSeq" id="WP_341418533.1">
    <property type="nucleotide sequence ID" value="NZ_JBBPCC010000021.1"/>
</dbReference>
<accession>A0ABU9DT96</accession>